<dbReference type="InterPro" id="IPR003439">
    <property type="entry name" value="ABC_transporter-like_ATP-bd"/>
</dbReference>
<dbReference type="HOGENOM" id="CLU_000604_1_22_3"/>
<dbReference type="SMART" id="SM00382">
    <property type="entry name" value="AAA"/>
    <property type="match status" value="1"/>
</dbReference>
<keyword evidence="6" id="KW-0067">ATP-binding</keyword>
<dbReference type="Gene3D" id="3.40.50.300">
    <property type="entry name" value="P-loop containing nucleotide triphosphate hydrolases"/>
    <property type="match status" value="1"/>
</dbReference>
<name>K9W9J1_9CYAN</name>
<dbReference type="OrthoDB" id="9784332at2"/>
<evidence type="ECO:0000313" key="11">
    <source>
        <dbReference type="Proteomes" id="UP000010471"/>
    </source>
</evidence>
<keyword evidence="8" id="KW-0472">Membrane</keyword>
<dbReference type="GO" id="GO:0043190">
    <property type="term" value="C:ATP-binding cassette (ABC) transporter complex"/>
    <property type="evidence" value="ECO:0007669"/>
    <property type="project" value="TreeGrafter"/>
</dbReference>
<dbReference type="PANTHER" id="PTHR43553:SF24">
    <property type="entry name" value="ENERGY-COUPLING FACTOR TRANSPORTER ATP-BINDING PROTEIN ECFA1"/>
    <property type="match status" value="1"/>
</dbReference>
<dbReference type="eggNOG" id="COG1122">
    <property type="taxonomic scope" value="Bacteria"/>
</dbReference>
<dbReference type="InterPro" id="IPR027417">
    <property type="entry name" value="P-loop_NTPase"/>
</dbReference>
<gene>
    <name evidence="10" type="ORF">Mic7113_1018</name>
</gene>
<dbReference type="Proteomes" id="UP000010471">
    <property type="component" value="Chromosome"/>
</dbReference>
<dbReference type="PANTHER" id="PTHR43553">
    <property type="entry name" value="HEAVY METAL TRANSPORTER"/>
    <property type="match status" value="1"/>
</dbReference>
<dbReference type="EMBL" id="CP003630">
    <property type="protein sequence ID" value="AFZ16913.1"/>
    <property type="molecule type" value="Genomic_DNA"/>
</dbReference>
<dbReference type="Pfam" id="PF00005">
    <property type="entry name" value="ABC_tran"/>
    <property type="match status" value="1"/>
</dbReference>
<organism evidence="10 11">
    <name type="scientific">Allocoleopsis franciscana PCC 7113</name>
    <dbReference type="NCBI Taxonomy" id="1173027"/>
    <lineage>
        <taxon>Bacteria</taxon>
        <taxon>Bacillati</taxon>
        <taxon>Cyanobacteriota</taxon>
        <taxon>Cyanophyceae</taxon>
        <taxon>Coleofasciculales</taxon>
        <taxon>Coleofasciculaceae</taxon>
        <taxon>Allocoleopsis</taxon>
        <taxon>Allocoleopsis franciscana</taxon>
    </lineage>
</organism>
<comment type="subcellular location">
    <subcellularLocation>
        <location evidence="1">Cell membrane</location>
    </subcellularLocation>
</comment>
<dbReference type="RefSeq" id="WP_015181073.1">
    <property type="nucleotide sequence ID" value="NC_019738.1"/>
</dbReference>
<reference evidence="10 11" key="1">
    <citation type="submission" date="2012-06" db="EMBL/GenBank/DDBJ databases">
        <title>Finished chromosome of genome of Microcoleus sp. PCC 7113.</title>
        <authorList>
            <consortium name="US DOE Joint Genome Institute"/>
            <person name="Gugger M."/>
            <person name="Coursin T."/>
            <person name="Rippka R."/>
            <person name="Tandeau De Marsac N."/>
            <person name="Huntemann M."/>
            <person name="Wei C.-L."/>
            <person name="Han J."/>
            <person name="Detter J.C."/>
            <person name="Han C."/>
            <person name="Tapia R."/>
            <person name="Chen A."/>
            <person name="Kyrpides N."/>
            <person name="Mavromatis K."/>
            <person name="Markowitz V."/>
            <person name="Szeto E."/>
            <person name="Ivanova N."/>
            <person name="Pagani I."/>
            <person name="Pati A."/>
            <person name="Goodwin L."/>
            <person name="Nordberg H.P."/>
            <person name="Cantor M.N."/>
            <person name="Hua S.X."/>
            <person name="Woyke T."/>
            <person name="Kerfeld C.A."/>
        </authorList>
    </citation>
    <scope>NUCLEOTIDE SEQUENCE [LARGE SCALE GENOMIC DNA]</scope>
    <source>
        <strain evidence="10 11">PCC 7113</strain>
    </source>
</reference>
<dbReference type="CDD" id="cd03225">
    <property type="entry name" value="ABC_cobalt_CbiO_domain1"/>
    <property type="match status" value="1"/>
</dbReference>
<keyword evidence="5" id="KW-0547">Nucleotide-binding</keyword>
<evidence type="ECO:0000256" key="5">
    <source>
        <dbReference type="ARBA" id="ARBA00022741"/>
    </source>
</evidence>
<keyword evidence="7" id="KW-1278">Translocase</keyword>
<evidence type="ECO:0000313" key="10">
    <source>
        <dbReference type="EMBL" id="AFZ16913.1"/>
    </source>
</evidence>
<dbReference type="InterPro" id="IPR003593">
    <property type="entry name" value="AAA+_ATPase"/>
</dbReference>
<feature type="domain" description="ABC transporter" evidence="9">
    <location>
        <begin position="18"/>
        <end position="245"/>
    </location>
</feature>
<dbReference type="FunFam" id="3.40.50.300:FF:000224">
    <property type="entry name" value="Energy-coupling factor transporter ATP-binding protein EcfA"/>
    <property type="match status" value="1"/>
</dbReference>
<dbReference type="InterPro" id="IPR050095">
    <property type="entry name" value="ECF_ABC_transporter_ATP-bd"/>
</dbReference>
<evidence type="ECO:0000256" key="7">
    <source>
        <dbReference type="ARBA" id="ARBA00022967"/>
    </source>
</evidence>
<accession>K9W9J1</accession>
<comment type="similarity">
    <text evidence="2">Belongs to the ABC transporter superfamily.</text>
</comment>
<evidence type="ECO:0000256" key="2">
    <source>
        <dbReference type="ARBA" id="ARBA00005417"/>
    </source>
</evidence>
<dbReference type="SUPFAM" id="SSF52540">
    <property type="entry name" value="P-loop containing nucleoside triphosphate hydrolases"/>
    <property type="match status" value="1"/>
</dbReference>
<dbReference type="PROSITE" id="PS50893">
    <property type="entry name" value="ABC_TRANSPORTER_2"/>
    <property type="match status" value="1"/>
</dbReference>
<proteinExistence type="inferred from homology"/>
<dbReference type="KEGG" id="mic:Mic7113_1018"/>
<dbReference type="GO" id="GO:0042626">
    <property type="term" value="F:ATPase-coupled transmembrane transporter activity"/>
    <property type="evidence" value="ECO:0007669"/>
    <property type="project" value="TreeGrafter"/>
</dbReference>
<keyword evidence="11" id="KW-1185">Reference proteome</keyword>
<dbReference type="PATRIC" id="fig|1173027.3.peg.1122"/>
<dbReference type="STRING" id="1173027.Mic7113_1018"/>
<dbReference type="GO" id="GO:0005524">
    <property type="term" value="F:ATP binding"/>
    <property type="evidence" value="ECO:0007669"/>
    <property type="project" value="UniProtKB-KW"/>
</dbReference>
<evidence type="ECO:0000256" key="4">
    <source>
        <dbReference type="ARBA" id="ARBA00022475"/>
    </source>
</evidence>
<evidence type="ECO:0000259" key="9">
    <source>
        <dbReference type="PROSITE" id="PS50893"/>
    </source>
</evidence>
<dbReference type="InterPro" id="IPR015856">
    <property type="entry name" value="ABC_transpr_CbiO/EcfA_su"/>
</dbReference>
<evidence type="ECO:0000256" key="8">
    <source>
        <dbReference type="ARBA" id="ARBA00023136"/>
    </source>
</evidence>
<keyword evidence="4" id="KW-1003">Cell membrane</keyword>
<dbReference type="GO" id="GO:0016887">
    <property type="term" value="F:ATP hydrolysis activity"/>
    <property type="evidence" value="ECO:0007669"/>
    <property type="project" value="InterPro"/>
</dbReference>
<dbReference type="AlphaFoldDB" id="K9W9J1"/>
<evidence type="ECO:0000256" key="1">
    <source>
        <dbReference type="ARBA" id="ARBA00004236"/>
    </source>
</evidence>
<evidence type="ECO:0000256" key="3">
    <source>
        <dbReference type="ARBA" id="ARBA00022448"/>
    </source>
</evidence>
<protein>
    <submittedName>
        <fullName evidence="10">ABC-type cobalt transport system, ATPase component</fullName>
    </submittedName>
</protein>
<evidence type="ECO:0000256" key="6">
    <source>
        <dbReference type="ARBA" id="ARBA00022840"/>
    </source>
</evidence>
<keyword evidence="3" id="KW-0813">Transport</keyword>
<sequence length="255" mass="28440">MTQLTQEFEREKTREAALAISNLTFGYPKQEEIFQGLNLQIRPGERVGLIGPNGSGKTTLFLLICGILTPGSGEIQLFGKPVEMGEFRPEIGLVFQNPDDQLFTTSVRDDVAFGPENMNLDAEEVENRVRTALSVTGVEELIDRVPQNLSGGEKCMVAIASVLAMQPQIILYDEPTANLDMRARRRLIQFLQNSQETYLVSTHDLEVILEVCDRVLLLDEGHIVADGNPREVMGDKQLMEAHGLEKPHSLMPHQE</sequence>